<gene>
    <name evidence="2" type="ORF">ODALV1_LOCUS3256</name>
</gene>
<evidence type="ECO:0000313" key="3">
    <source>
        <dbReference type="Proteomes" id="UP001642540"/>
    </source>
</evidence>
<keyword evidence="1" id="KW-1133">Transmembrane helix</keyword>
<evidence type="ECO:0000313" key="2">
    <source>
        <dbReference type="EMBL" id="CAL8075689.1"/>
    </source>
</evidence>
<organism evidence="2 3">
    <name type="scientific">Orchesella dallaii</name>
    <dbReference type="NCBI Taxonomy" id="48710"/>
    <lineage>
        <taxon>Eukaryota</taxon>
        <taxon>Metazoa</taxon>
        <taxon>Ecdysozoa</taxon>
        <taxon>Arthropoda</taxon>
        <taxon>Hexapoda</taxon>
        <taxon>Collembola</taxon>
        <taxon>Entomobryomorpha</taxon>
        <taxon>Entomobryoidea</taxon>
        <taxon>Orchesellidae</taxon>
        <taxon>Orchesellinae</taxon>
        <taxon>Orchesella</taxon>
    </lineage>
</organism>
<keyword evidence="1" id="KW-0812">Transmembrane</keyword>
<feature type="transmembrane region" description="Helical" evidence="1">
    <location>
        <begin position="94"/>
        <end position="119"/>
    </location>
</feature>
<proteinExistence type="predicted"/>
<dbReference type="Proteomes" id="UP001642540">
    <property type="component" value="Unassembled WGS sequence"/>
</dbReference>
<keyword evidence="1" id="KW-0472">Membrane</keyword>
<accession>A0ABP1PSF7</accession>
<dbReference type="EMBL" id="CAXLJM020000008">
    <property type="protein sequence ID" value="CAL8075689.1"/>
    <property type="molecule type" value="Genomic_DNA"/>
</dbReference>
<name>A0ABP1PSF7_9HEXA</name>
<keyword evidence="3" id="KW-1185">Reference proteome</keyword>
<reference evidence="2 3" key="1">
    <citation type="submission" date="2024-08" db="EMBL/GenBank/DDBJ databases">
        <authorList>
            <person name="Cucini C."/>
            <person name="Frati F."/>
        </authorList>
    </citation>
    <scope>NUCLEOTIDE SEQUENCE [LARGE SCALE GENOMIC DNA]</scope>
</reference>
<protein>
    <submittedName>
        <fullName evidence="2">Uncharacterized protein</fullName>
    </submittedName>
</protein>
<sequence>MPRRRATTTPSEPRSNVIPLHIRGECYICDIFHNLQGSEGIEYHQPIIRTVDEDGNAEYVVRGINQPASDYERPGVVSGMRALMEGFEWPIQTAISGIVLFGAVFVLLILIYLQLFMWLG</sequence>
<comment type="caution">
    <text evidence="2">The sequence shown here is derived from an EMBL/GenBank/DDBJ whole genome shotgun (WGS) entry which is preliminary data.</text>
</comment>
<evidence type="ECO:0000256" key="1">
    <source>
        <dbReference type="SAM" id="Phobius"/>
    </source>
</evidence>